<gene>
    <name evidence="2" type="ORF">KBO27_18340</name>
</gene>
<evidence type="ECO:0000256" key="1">
    <source>
        <dbReference type="SAM" id="Phobius"/>
    </source>
</evidence>
<evidence type="ECO:0000313" key="3">
    <source>
        <dbReference type="Proteomes" id="UP000674084"/>
    </source>
</evidence>
<name>A0ABS5DHZ9_9PSEU</name>
<protein>
    <submittedName>
        <fullName evidence="2">Uncharacterized protein</fullName>
    </submittedName>
</protein>
<keyword evidence="1" id="KW-1133">Transmembrane helix</keyword>
<sequence length="220" mass="24601">MTNGPLRSLGKSGFGLIFALVADISATVAVLNTPAIIALLRAHAELAVYVVAVMLGGLLVVLDLLFRKSAEVRSLKSEIASATTRDREAFKGALAEFSFDAGSIEFIKNGFLVTSWRRGEYLELKSAERKWREVIFDDPEVNGEFRRFLARLGDLIDWMARFGEPNPLDDHVNDDSERFRIIFSMSSEERDRAVGAGEYLAQEIIEIRRSFEKVGRQNGL</sequence>
<keyword evidence="3" id="KW-1185">Reference proteome</keyword>
<dbReference type="EMBL" id="JAGPXE010000007">
    <property type="protein sequence ID" value="MBQ0925914.1"/>
    <property type="molecule type" value="Genomic_DNA"/>
</dbReference>
<dbReference type="Proteomes" id="UP000674084">
    <property type="component" value="Unassembled WGS sequence"/>
</dbReference>
<keyword evidence="1" id="KW-0472">Membrane</keyword>
<reference evidence="2 3" key="1">
    <citation type="submission" date="2021-04" db="EMBL/GenBank/DDBJ databases">
        <title>Whole-genome sequencing of Saccharopolyspora endophytica KCTC 19397.</title>
        <authorList>
            <person name="Ay H."/>
            <person name="Saygin H."/>
            <person name="Sahin N."/>
        </authorList>
    </citation>
    <scope>NUCLEOTIDE SEQUENCE [LARGE SCALE GENOMIC DNA]</scope>
    <source>
        <strain evidence="2 3">KCTC 19397</strain>
    </source>
</reference>
<feature type="transmembrane region" description="Helical" evidence="1">
    <location>
        <begin position="12"/>
        <end position="40"/>
    </location>
</feature>
<organism evidence="2 3">
    <name type="scientific">Saccharopolyspora endophytica</name>
    <dbReference type="NCBI Taxonomy" id="543886"/>
    <lineage>
        <taxon>Bacteria</taxon>
        <taxon>Bacillati</taxon>
        <taxon>Actinomycetota</taxon>
        <taxon>Actinomycetes</taxon>
        <taxon>Pseudonocardiales</taxon>
        <taxon>Pseudonocardiaceae</taxon>
        <taxon>Saccharopolyspora</taxon>
    </lineage>
</organism>
<feature type="transmembrane region" description="Helical" evidence="1">
    <location>
        <begin position="46"/>
        <end position="66"/>
    </location>
</feature>
<keyword evidence="1" id="KW-0812">Transmembrane</keyword>
<dbReference type="RefSeq" id="WP_210971134.1">
    <property type="nucleotide sequence ID" value="NZ_JAGPXE010000007.1"/>
</dbReference>
<accession>A0ABS5DHZ9</accession>
<proteinExistence type="predicted"/>
<comment type="caution">
    <text evidence="2">The sequence shown here is derived from an EMBL/GenBank/DDBJ whole genome shotgun (WGS) entry which is preliminary data.</text>
</comment>
<evidence type="ECO:0000313" key="2">
    <source>
        <dbReference type="EMBL" id="MBQ0925914.1"/>
    </source>
</evidence>